<evidence type="ECO:0000313" key="10">
    <source>
        <dbReference type="EnsemblMetazoa" id="XP_022663704"/>
    </source>
</evidence>
<keyword evidence="5" id="KW-0963">Cytoplasm</keyword>
<comment type="similarity">
    <text evidence="3">Belongs to the exportin family.</text>
</comment>
<evidence type="ECO:0000256" key="2">
    <source>
        <dbReference type="ARBA" id="ARBA00004496"/>
    </source>
</evidence>
<dbReference type="GeneID" id="111251413"/>
<evidence type="ECO:0000256" key="6">
    <source>
        <dbReference type="ARBA" id="ARBA00022927"/>
    </source>
</evidence>
<dbReference type="InParanoid" id="A0A7M7KHM1"/>
<dbReference type="PANTHER" id="PTHR21452:SF4">
    <property type="entry name" value="EXPORTIN-6"/>
    <property type="match status" value="1"/>
</dbReference>
<dbReference type="GO" id="GO:0005049">
    <property type="term" value="F:nuclear export signal receptor activity"/>
    <property type="evidence" value="ECO:0007669"/>
    <property type="project" value="InterPro"/>
</dbReference>
<dbReference type="InterPro" id="IPR013598">
    <property type="entry name" value="Exportin-1/Importin-b-like"/>
</dbReference>
<organism evidence="10 11">
    <name type="scientific">Varroa destructor</name>
    <name type="common">Honeybee mite</name>
    <dbReference type="NCBI Taxonomy" id="109461"/>
    <lineage>
        <taxon>Eukaryota</taxon>
        <taxon>Metazoa</taxon>
        <taxon>Ecdysozoa</taxon>
        <taxon>Arthropoda</taxon>
        <taxon>Chelicerata</taxon>
        <taxon>Arachnida</taxon>
        <taxon>Acari</taxon>
        <taxon>Parasitiformes</taxon>
        <taxon>Mesostigmata</taxon>
        <taxon>Gamasina</taxon>
        <taxon>Dermanyssoidea</taxon>
        <taxon>Varroidae</taxon>
        <taxon>Varroa</taxon>
    </lineage>
</organism>
<dbReference type="InterPro" id="IPR016024">
    <property type="entry name" value="ARM-type_fold"/>
</dbReference>
<evidence type="ECO:0000256" key="7">
    <source>
        <dbReference type="ARBA" id="ARBA00023242"/>
    </source>
</evidence>
<dbReference type="SUPFAM" id="SSF48371">
    <property type="entry name" value="ARM repeat"/>
    <property type="match status" value="1"/>
</dbReference>
<dbReference type="CTD" id="47141"/>
<protein>
    <recommendedName>
        <fullName evidence="9">Exportin-1/Importin-beta-like domain-containing protein</fullName>
    </recommendedName>
</protein>
<dbReference type="Pfam" id="PF08389">
    <property type="entry name" value="Xpo1"/>
    <property type="match status" value="1"/>
</dbReference>
<feature type="compositionally biased region" description="Low complexity" evidence="8">
    <location>
        <begin position="223"/>
        <end position="241"/>
    </location>
</feature>
<sequence length="1179" mass="129910">MTDPASILSALEALLEEFFSPSCSNERKRIIEEQLNNFSRQSNACQLCVAFLHQTHNGYVLMFCVNLVEGVVQRSWLRMMSDEKSQVRKNVSELLVRSITGTSSSLAVGAVSGGPTTGGLPALPVFVRNKLCKLMVDIGRFDWPHFYPDFFNYIFQMIQSPPTRLIGIIMLRTASEEFASPKDDLCASRKKELRHLLNNIVPQMLTAVTGVLDGILVSCQRTSSTPPSSPLHHSQQQTQQQNGISGIRDSVEGFQFSTGRLLNPHQPLDPESREIALACLATLEHLTSWVSVGSNFGPSMLRTLFAFIALGCGDRGDLNAEVAIAAIGVVNELTYKKCFTQKDTQACLAIVFQDTLETLQLVTSGNVDCSSTSLRLQSLNECLVGKLAELIHILLDNHLARFPDEQPCEDAIQHFLQLAQVFTFGIGSPVRYQSSLDTWLSFLELVESSRKATKFKHLLAKILHETLDKLMSERHRALLEIPWGPSSSNKEDSEWEAYLSKSLQIVTKISDIELEETCGQILPVWERAVVSFEAGNCSPASLRDLASFSRTVGCLSAALGAPALKDTNHVAQVSVKLVDDFIRVIRRAEAILAHHQHQTTREEHRVLVEALVQVECECLASIQSFIYLLSGTPLQHQGTLPHAAPGTRERTATSIAELALEVLVNCRVYGGLASGAAAAGVLVSLTAAFRFSRLVQDLIPNIVPVLSSSLVWALPTTLPEANNSFELLVPTRCALAIQNICLLSWSDSNLPAGTVEQRWELRGGHYESLLSALLPSIYQHSPNDSSSQSITATNNNLNSNNLNNNNNHMQQQGQPMQEHLSESGTISHGAITARKLKVAAALLEGIAAAGGTVRTKALQATGWNLLSETSAALIADGRQEPIIAEAVITFYKACAEVMPLQKLDHVLDRLLESTASSPALVYDTTDLKLEPYLEAVLDLLKVVLGSPSKGNFFLGRILDLALRLWPKASASQSSNLRPALIQLFHEVVCQHWRYFFPANVASLLSASGSPALDSEVEHRGELIAIMNAYGCCLLQHSDLETFGLVLSSLGELQRKWKLFQRPIFRVAAGENECGLLGQFIGVLLRCLLQRSHDLLREEMLHLVFAMASTMPFDVFHQGYLPQFLMQIESLDNYQREQLVRGFHLQSDLPSFVENLNSFLTDIRYYVVSTQTLPAASVVF</sequence>
<dbReference type="AlphaFoldDB" id="A0A7M7KHM1"/>
<name>A0A7M7KHM1_VARDE</name>
<dbReference type="EnsemblMetazoa" id="XM_022807970">
    <property type="protein sequence ID" value="XP_022663705"/>
    <property type="gene ID" value="LOC111251413"/>
</dbReference>
<feature type="domain" description="Exportin-1/Importin-beta-like" evidence="9">
    <location>
        <begin position="125"/>
        <end position="308"/>
    </location>
</feature>
<dbReference type="GO" id="GO:0006611">
    <property type="term" value="P:protein export from nucleus"/>
    <property type="evidence" value="ECO:0007669"/>
    <property type="project" value="InterPro"/>
</dbReference>
<dbReference type="EnsemblMetazoa" id="XM_022807969">
    <property type="protein sequence ID" value="XP_022663704"/>
    <property type="gene ID" value="LOC111251413"/>
</dbReference>
<dbReference type="KEGG" id="vde:111251413"/>
<feature type="region of interest" description="Disordered" evidence="8">
    <location>
        <begin position="784"/>
        <end position="822"/>
    </location>
</feature>
<evidence type="ECO:0000256" key="3">
    <source>
        <dbReference type="ARBA" id="ARBA00009466"/>
    </source>
</evidence>
<dbReference type="EnsemblMetazoa" id="XM_022807974">
    <property type="protein sequence ID" value="XP_022663709"/>
    <property type="gene ID" value="LOC111251413"/>
</dbReference>
<dbReference type="OMA" id="CHWIANR"/>
<keyword evidence="4" id="KW-0813">Transport</keyword>
<dbReference type="EnsemblMetazoa" id="XM_022807971">
    <property type="protein sequence ID" value="XP_022663706"/>
    <property type="gene ID" value="LOC111251413"/>
</dbReference>
<dbReference type="RefSeq" id="XP_022663706.1">
    <property type="nucleotide sequence ID" value="XM_022807971.1"/>
</dbReference>
<feature type="compositionally biased region" description="Low complexity" evidence="8">
    <location>
        <begin position="794"/>
        <end position="807"/>
    </location>
</feature>
<dbReference type="RefSeq" id="XP_022663709.1">
    <property type="nucleotide sequence ID" value="XM_022807974.1"/>
</dbReference>
<keyword evidence="11" id="KW-1185">Reference proteome</keyword>
<proteinExistence type="inferred from homology"/>
<accession>A0A7M7KHM1</accession>
<dbReference type="Proteomes" id="UP000594260">
    <property type="component" value="Unplaced"/>
</dbReference>
<keyword evidence="7" id="KW-0539">Nucleus</keyword>
<evidence type="ECO:0000259" key="9">
    <source>
        <dbReference type="Pfam" id="PF08389"/>
    </source>
</evidence>
<dbReference type="FunCoup" id="A0A7M7KHM1">
    <property type="interactions" value="1548"/>
</dbReference>
<reference evidence="10" key="1">
    <citation type="submission" date="2021-01" db="UniProtKB">
        <authorList>
            <consortium name="EnsemblMetazoa"/>
        </authorList>
    </citation>
    <scope>IDENTIFICATION</scope>
</reference>
<comment type="subcellular location">
    <subcellularLocation>
        <location evidence="2">Cytoplasm</location>
    </subcellularLocation>
    <subcellularLocation>
        <location evidence="1">Nucleus</location>
    </subcellularLocation>
</comment>
<dbReference type="Gene3D" id="1.25.10.10">
    <property type="entry name" value="Leucine-rich Repeat Variant"/>
    <property type="match status" value="1"/>
</dbReference>
<evidence type="ECO:0000256" key="4">
    <source>
        <dbReference type="ARBA" id="ARBA00022448"/>
    </source>
</evidence>
<dbReference type="PANTHER" id="PTHR21452">
    <property type="entry name" value="EXPORTIN-6"/>
    <property type="match status" value="1"/>
</dbReference>
<dbReference type="RefSeq" id="XP_022663705.1">
    <property type="nucleotide sequence ID" value="XM_022807970.1"/>
</dbReference>
<evidence type="ECO:0000313" key="11">
    <source>
        <dbReference type="Proteomes" id="UP000594260"/>
    </source>
</evidence>
<keyword evidence="6" id="KW-0653">Protein transport</keyword>
<evidence type="ECO:0000256" key="1">
    <source>
        <dbReference type="ARBA" id="ARBA00004123"/>
    </source>
</evidence>
<dbReference type="EnsemblMetazoa" id="XM_022807972">
    <property type="protein sequence ID" value="XP_022663707"/>
    <property type="gene ID" value="LOC111251413"/>
</dbReference>
<dbReference type="OrthoDB" id="10261013at2759"/>
<dbReference type="InterPro" id="IPR011989">
    <property type="entry name" value="ARM-like"/>
</dbReference>
<dbReference type="RefSeq" id="XP_022663707.1">
    <property type="nucleotide sequence ID" value="XM_022807972.1"/>
</dbReference>
<feature type="compositionally biased region" description="Polar residues" evidence="8">
    <location>
        <begin position="784"/>
        <end position="793"/>
    </location>
</feature>
<dbReference type="GO" id="GO:0005634">
    <property type="term" value="C:nucleus"/>
    <property type="evidence" value="ECO:0007669"/>
    <property type="project" value="UniProtKB-SubCell"/>
</dbReference>
<evidence type="ECO:0000256" key="5">
    <source>
        <dbReference type="ARBA" id="ARBA00022490"/>
    </source>
</evidence>
<evidence type="ECO:0000256" key="8">
    <source>
        <dbReference type="SAM" id="MobiDB-lite"/>
    </source>
</evidence>
<dbReference type="RefSeq" id="XP_022663704.1">
    <property type="nucleotide sequence ID" value="XM_022807969.1"/>
</dbReference>
<feature type="region of interest" description="Disordered" evidence="8">
    <location>
        <begin position="223"/>
        <end position="243"/>
    </location>
</feature>
<dbReference type="InterPro" id="IPR040016">
    <property type="entry name" value="XPO6"/>
</dbReference>
<dbReference type="GO" id="GO:0005737">
    <property type="term" value="C:cytoplasm"/>
    <property type="evidence" value="ECO:0007669"/>
    <property type="project" value="UniProtKB-SubCell"/>
</dbReference>